<evidence type="ECO:0000259" key="1">
    <source>
        <dbReference type="Pfam" id="PF01261"/>
    </source>
</evidence>
<dbReference type="SUPFAM" id="SSF51658">
    <property type="entry name" value="Xylose isomerase-like"/>
    <property type="match status" value="1"/>
</dbReference>
<dbReference type="InterPro" id="IPR013022">
    <property type="entry name" value="Xyl_isomerase-like_TIM-brl"/>
</dbReference>
<evidence type="ECO:0000313" key="2">
    <source>
        <dbReference type="EMBL" id="SCG69168.1"/>
    </source>
</evidence>
<proteinExistence type="predicted"/>
<dbReference type="RefSeq" id="WP_197698951.1">
    <property type="nucleotide sequence ID" value="NZ_LT607754.1"/>
</dbReference>
<dbReference type="EMBL" id="LT607754">
    <property type="protein sequence ID" value="SCG69168.1"/>
    <property type="molecule type" value="Genomic_DNA"/>
</dbReference>
<feature type="domain" description="Xylose isomerase-like TIM barrel" evidence="1">
    <location>
        <begin position="127"/>
        <end position="282"/>
    </location>
</feature>
<dbReference type="Gene3D" id="3.20.20.150">
    <property type="entry name" value="Divalent-metal-dependent TIM barrel enzymes"/>
    <property type="match status" value="1"/>
</dbReference>
<dbReference type="Pfam" id="PF01261">
    <property type="entry name" value="AP_endonuc_2"/>
    <property type="match status" value="1"/>
</dbReference>
<accession>A0A1C5JF78</accession>
<reference evidence="3" key="1">
    <citation type="submission" date="2016-06" db="EMBL/GenBank/DDBJ databases">
        <authorList>
            <person name="Varghese N."/>
            <person name="Submissions Spin"/>
        </authorList>
    </citation>
    <scope>NUCLEOTIDE SEQUENCE [LARGE SCALE GENOMIC DNA]</scope>
    <source>
        <strain evidence="3">DSM 43819</strain>
    </source>
</reference>
<name>A0A1C5JF78_9ACTN</name>
<protein>
    <submittedName>
        <fullName evidence="2">2-keto-myo-inositol dehydratase</fullName>
    </submittedName>
</protein>
<dbReference type="AlphaFoldDB" id="A0A1C5JF78"/>
<dbReference type="InterPro" id="IPR050312">
    <property type="entry name" value="IolE/XylAMocC-like"/>
</dbReference>
<sequence>MQLTGRTRVAGAPCNYGIYQPADPIVGPDELLAGLAGDGYTGVDSGPIGYLGTGEVLARRLTGTGVGLAGGWVDLRFADPDGFADDLAQLDAALDVFTAAPVDDPRFAPRPTLACPGNPARMARPGTPPDLASALPASAWPGFAARVQQAVDRCRHRGLEPVFHYHLGTDVETEAEADRLLELTDVAVCLDTGHLLLAGGDPVAAVHKWSGRISQVHLKDADLAAHRRVRDAGGGLAEVVAAGGFCALGSGDVDLAGVLRGLDEIGYAGWLVIEQDAPEQGQDLDRIRADQHGNRRWLAEALQ</sequence>
<gene>
    <name evidence="2" type="ORF">GA0070613_4564</name>
</gene>
<keyword evidence="3" id="KW-1185">Reference proteome</keyword>
<dbReference type="PANTHER" id="PTHR12110">
    <property type="entry name" value="HYDROXYPYRUVATE ISOMERASE"/>
    <property type="match status" value="1"/>
</dbReference>
<dbReference type="PANTHER" id="PTHR12110:SF41">
    <property type="entry name" value="INOSOSE DEHYDRATASE"/>
    <property type="match status" value="1"/>
</dbReference>
<organism evidence="2 3">
    <name type="scientific">Micromonospora inositola</name>
    <dbReference type="NCBI Taxonomy" id="47865"/>
    <lineage>
        <taxon>Bacteria</taxon>
        <taxon>Bacillati</taxon>
        <taxon>Actinomycetota</taxon>
        <taxon>Actinomycetes</taxon>
        <taxon>Micromonosporales</taxon>
        <taxon>Micromonosporaceae</taxon>
        <taxon>Micromonospora</taxon>
    </lineage>
</organism>
<dbReference type="InterPro" id="IPR036237">
    <property type="entry name" value="Xyl_isomerase-like_sf"/>
</dbReference>
<dbReference type="Proteomes" id="UP000198221">
    <property type="component" value="Chromosome I"/>
</dbReference>
<evidence type="ECO:0000313" key="3">
    <source>
        <dbReference type="Proteomes" id="UP000198221"/>
    </source>
</evidence>